<keyword evidence="3" id="KW-1185">Reference proteome</keyword>
<dbReference type="EMBL" id="LTBC01000002">
    <property type="protein sequence ID" value="KYH32940.1"/>
    <property type="molecule type" value="Genomic_DNA"/>
</dbReference>
<accession>A0A151AZE6</accession>
<dbReference type="InterPro" id="IPR038300">
    <property type="entry name" value="SASP_sf_alpha/beta"/>
</dbReference>
<comment type="caution">
    <text evidence="2">The sequence shown here is derived from an EMBL/GenBank/DDBJ whole genome shotgun (WGS) entry which is preliminary data.</text>
</comment>
<evidence type="ECO:0000313" key="2">
    <source>
        <dbReference type="EMBL" id="KYH32940.1"/>
    </source>
</evidence>
<dbReference type="Pfam" id="PF00269">
    <property type="entry name" value="SASP"/>
    <property type="match status" value="1"/>
</dbReference>
<dbReference type="Proteomes" id="UP000075670">
    <property type="component" value="Unassembled WGS sequence"/>
</dbReference>
<organism evidence="2 3">
    <name type="scientific">Moorella mulderi DSM 14980</name>
    <dbReference type="NCBI Taxonomy" id="1122241"/>
    <lineage>
        <taxon>Bacteria</taxon>
        <taxon>Bacillati</taxon>
        <taxon>Bacillota</taxon>
        <taxon>Clostridia</taxon>
        <taxon>Neomoorellales</taxon>
        <taxon>Neomoorellaceae</taxon>
        <taxon>Neomoorella</taxon>
    </lineage>
</organism>
<evidence type="ECO:0000313" key="3">
    <source>
        <dbReference type="Proteomes" id="UP000075670"/>
    </source>
</evidence>
<dbReference type="GO" id="GO:0006265">
    <property type="term" value="P:DNA topological change"/>
    <property type="evidence" value="ECO:0007669"/>
    <property type="project" value="InterPro"/>
</dbReference>
<dbReference type="RefSeq" id="WP_062281620.1">
    <property type="nucleotide sequence ID" value="NZ_LTBC01000002.1"/>
</dbReference>
<name>A0A151AZE6_9FIRM</name>
<reference evidence="2 3" key="1">
    <citation type="submission" date="2016-02" db="EMBL/GenBank/DDBJ databases">
        <title>Genome sequence of Moorella mulderi DSM 14980.</title>
        <authorList>
            <person name="Poehlein A."/>
            <person name="Daniel R."/>
        </authorList>
    </citation>
    <scope>NUCLEOTIDE SEQUENCE [LARGE SCALE GENOMIC DNA]</scope>
    <source>
        <strain evidence="2 3">DSM 14980</strain>
    </source>
</reference>
<sequence>MGHKKDNDRLRTERQLEKLKWETAKELGLDDDLANPGDELTTREAGKIGGNMVRKLVKAGEKALAGEGDRKARLNLQDEL</sequence>
<dbReference type="GO" id="GO:0003690">
    <property type="term" value="F:double-stranded DNA binding"/>
    <property type="evidence" value="ECO:0007669"/>
    <property type="project" value="InterPro"/>
</dbReference>
<comment type="function">
    <text evidence="1">SASP are bound to spore DNA. They are double-stranded DNA-binding proteins that cause DNA to change to an a-like conformation. They protect the DNA backbone from chemical and enzymatic cleavage and are thus involved in dormant spore's high resistance to UV light.</text>
</comment>
<dbReference type="Gene3D" id="6.10.10.80">
    <property type="entry name" value="Small, acid-soluble spore protein, alpha/beta type-like"/>
    <property type="match status" value="1"/>
</dbReference>
<dbReference type="OrthoDB" id="1683773at2"/>
<dbReference type="InterPro" id="IPR001448">
    <property type="entry name" value="SASP_alpha/beta-type"/>
</dbReference>
<gene>
    <name evidence="2" type="ORF">MOMUL_07180</name>
</gene>
<protein>
    <submittedName>
        <fullName evidence="2">Small, acid-soluble spore protein, alpha/beta type</fullName>
    </submittedName>
</protein>
<evidence type="ECO:0000256" key="1">
    <source>
        <dbReference type="ARBA" id="ARBA00003863"/>
    </source>
</evidence>
<dbReference type="PATRIC" id="fig|1122241.3.peg.756"/>
<dbReference type="AlphaFoldDB" id="A0A151AZE6"/>
<proteinExistence type="predicted"/>